<dbReference type="GO" id="GO:0016491">
    <property type="term" value="F:oxidoreductase activity"/>
    <property type="evidence" value="ECO:0007669"/>
    <property type="project" value="UniProtKB-KW"/>
</dbReference>
<comment type="cofactor">
    <cofactor evidence="1">
        <name>FAD</name>
        <dbReference type="ChEBI" id="CHEBI:57692"/>
    </cofactor>
</comment>
<dbReference type="RefSeq" id="WP_012836396.1">
    <property type="nucleotide sequence ID" value="NC_013441.1"/>
</dbReference>
<keyword evidence="4" id="KW-0479">Metal-binding</keyword>
<dbReference type="SUPFAM" id="SSF54292">
    <property type="entry name" value="2Fe-2S ferredoxin-like"/>
    <property type="match status" value="1"/>
</dbReference>
<dbReference type="KEGG" id="gbr:Gbro_4812"/>
<evidence type="ECO:0000313" key="12">
    <source>
        <dbReference type="Proteomes" id="UP000001219"/>
    </source>
</evidence>
<reference evidence="12" key="1">
    <citation type="submission" date="2009-10" db="EMBL/GenBank/DDBJ databases">
        <title>The complete chromosome of Gordonia bronchialis DSM 43247.</title>
        <authorList>
            <consortium name="US DOE Joint Genome Institute (JGI-PGF)"/>
            <person name="Lucas S."/>
            <person name="Copeland A."/>
            <person name="Lapidus A."/>
            <person name="Glavina del Rio T."/>
            <person name="Dalin E."/>
            <person name="Tice H."/>
            <person name="Bruce D."/>
            <person name="Goodwin L."/>
            <person name="Pitluck S."/>
            <person name="Kyrpides N."/>
            <person name="Mavromatis K."/>
            <person name="Ivanova N."/>
            <person name="Ovchinnikova G."/>
            <person name="Saunders E."/>
            <person name="Brettin T."/>
            <person name="Detter J.C."/>
            <person name="Han C."/>
            <person name="Larimer F."/>
            <person name="Land M."/>
            <person name="Hauser L."/>
            <person name="Markowitz V."/>
            <person name="Cheng J.-F."/>
            <person name="Hugenholtz P."/>
            <person name="Woyke T."/>
            <person name="Wu D."/>
            <person name="Jando M."/>
            <person name="Schneider S."/>
            <person name="Goeker M."/>
            <person name="Klenk H.-P."/>
            <person name="Eisen J.A."/>
        </authorList>
    </citation>
    <scope>NUCLEOTIDE SEQUENCE [LARGE SCALE GENOMIC DNA]</scope>
    <source>
        <strain evidence="12">ATCC 25592 / DSM 43247 / BCRC 13721 / JCM 3198 / KCTC 3076 / NBRC 16047 / NCTC 10667</strain>
    </source>
</reference>
<dbReference type="GO" id="GO:0051537">
    <property type="term" value="F:2 iron, 2 sulfur cluster binding"/>
    <property type="evidence" value="ECO:0007669"/>
    <property type="project" value="UniProtKB-KW"/>
</dbReference>
<sequence>MTLDVANPPAEPAPATRSAATRSPVPDHLQLIVARIEKSSSTNRTLTFTAPDGSALPGFVPGSHLVVQAGGHSNAYSLTSDGTHPTAYSISVLRVADGAGGSRWLHDQLQVGDTVQVLPPRSAFAPIARAAKHLLVAGGIGVTPIVSHLRAAGRWGRDVQVLYTFRPGNGAHVDDIVSLAGPKAEIFTARADFAGRLRAVLTDQPVGTHLYICGPGPLIDHVVAEAESSGWPASRIHFERFGIDALDAGDPFRVRLGSGRIIDVPSGTSMLEALEAEGVSAPNRCRQGVCGECRIPLTSGVPVHRDLYLTDEEKSACDAVMPCVSRAPAGAVLEVSL</sequence>
<evidence type="ECO:0000259" key="9">
    <source>
        <dbReference type="PROSITE" id="PS51085"/>
    </source>
</evidence>
<evidence type="ECO:0000256" key="2">
    <source>
        <dbReference type="ARBA" id="ARBA00022630"/>
    </source>
</evidence>
<keyword evidence="5" id="KW-0560">Oxidoreductase</keyword>
<keyword evidence="7" id="KW-0411">Iron-sulfur</keyword>
<dbReference type="PANTHER" id="PTHR47354">
    <property type="entry name" value="NADH OXIDOREDUCTASE HCR"/>
    <property type="match status" value="1"/>
</dbReference>
<reference evidence="11 12" key="2">
    <citation type="journal article" date="2010" name="Stand. Genomic Sci.">
        <title>Complete genome sequence of Gordonia bronchialis type strain (3410).</title>
        <authorList>
            <person name="Ivanova N."/>
            <person name="Sikorski J."/>
            <person name="Jando M."/>
            <person name="Lapidus A."/>
            <person name="Nolan M."/>
            <person name="Lucas S."/>
            <person name="Del Rio T.G."/>
            <person name="Tice H."/>
            <person name="Copeland A."/>
            <person name="Cheng J.F."/>
            <person name="Chen F."/>
            <person name="Bruce D."/>
            <person name="Goodwin L."/>
            <person name="Pitluck S."/>
            <person name="Mavromatis K."/>
            <person name="Ovchinnikova G."/>
            <person name="Pati A."/>
            <person name="Chen A."/>
            <person name="Palaniappan K."/>
            <person name="Land M."/>
            <person name="Hauser L."/>
            <person name="Chang Y.J."/>
            <person name="Jeffries C.D."/>
            <person name="Chain P."/>
            <person name="Saunders E."/>
            <person name="Han C."/>
            <person name="Detter J.C."/>
            <person name="Brettin T."/>
            <person name="Rohde M."/>
            <person name="Goker M."/>
            <person name="Bristow J."/>
            <person name="Eisen J.A."/>
            <person name="Markowitz V."/>
            <person name="Hugenholtz P."/>
            <person name="Klenk H.P."/>
            <person name="Kyrpides N.C."/>
        </authorList>
    </citation>
    <scope>NUCLEOTIDE SEQUENCE [LARGE SCALE GENOMIC DNA]</scope>
    <source>
        <strain evidence="12">ATCC 25592 / DSM 43247 / BCRC 13721 / JCM 3198 / KCTC 3076 / NBRC 16047 / NCTC 10667</strain>
    </source>
</reference>
<keyword evidence="2" id="KW-0285">Flavoprotein</keyword>
<dbReference type="InterPro" id="IPR001041">
    <property type="entry name" value="2Fe-2S_ferredoxin-type"/>
</dbReference>
<evidence type="ECO:0000256" key="4">
    <source>
        <dbReference type="ARBA" id="ARBA00022723"/>
    </source>
</evidence>
<dbReference type="Gene3D" id="3.40.50.80">
    <property type="entry name" value="Nucleotide-binding domain of ferredoxin-NADP reductase (FNR) module"/>
    <property type="match status" value="1"/>
</dbReference>
<dbReference type="GO" id="GO:0046872">
    <property type="term" value="F:metal ion binding"/>
    <property type="evidence" value="ECO:0007669"/>
    <property type="project" value="UniProtKB-KW"/>
</dbReference>
<dbReference type="Gene3D" id="3.10.20.30">
    <property type="match status" value="1"/>
</dbReference>
<protein>
    <submittedName>
        <fullName evidence="11">Ferredoxin</fullName>
    </submittedName>
</protein>
<dbReference type="InterPro" id="IPR017938">
    <property type="entry name" value="Riboflavin_synthase-like_b-brl"/>
</dbReference>
<keyword evidence="6" id="KW-0408">Iron</keyword>
<dbReference type="InterPro" id="IPR050415">
    <property type="entry name" value="MRET"/>
</dbReference>
<gene>
    <name evidence="11" type="ordered locus">Gbro_4812</name>
</gene>
<proteinExistence type="predicted"/>
<dbReference type="CDD" id="cd06185">
    <property type="entry name" value="PDR_like"/>
    <property type="match status" value="1"/>
</dbReference>
<dbReference type="PANTHER" id="PTHR47354:SF1">
    <property type="entry name" value="CARNITINE MONOOXYGENASE REDUCTASE SUBUNIT"/>
    <property type="match status" value="1"/>
</dbReference>
<evidence type="ECO:0000313" key="11">
    <source>
        <dbReference type="EMBL" id="ACY23925.1"/>
    </source>
</evidence>
<dbReference type="InterPro" id="IPR036010">
    <property type="entry name" value="2Fe-2S_ferredoxin-like_sf"/>
</dbReference>
<dbReference type="CDD" id="cd00207">
    <property type="entry name" value="fer2"/>
    <property type="match status" value="1"/>
</dbReference>
<dbReference type="STRING" id="526226.Gbro_4812"/>
<organism evidence="11 12">
    <name type="scientific">Gordonia bronchialis (strain ATCC 25592 / DSM 43247 / BCRC 13721 / JCM 3198 / KCTC 3076 / NBRC 16047 / NCTC 10667)</name>
    <name type="common">Rhodococcus bronchialis</name>
    <dbReference type="NCBI Taxonomy" id="526226"/>
    <lineage>
        <taxon>Bacteria</taxon>
        <taxon>Bacillati</taxon>
        <taxon>Actinomycetota</taxon>
        <taxon>Actinomycetes</taxon>
        <taxon>Mycobacteriales</taxon>
        <taxon>Gordoniaceae</taxon>
        <taxon>Gordonia</taxon>
    </lineage>
</organism>
<evidence type="ECO:0000256" key="1">
    <source>
        <dbReference type="ARBA" id="ARBA00001974"/>
    </source>
</evidence>
<dbReference type="InterPro" id="IPR039261">
    <property type="entry name" value="FNR_nucleotide-bd"/>
</dbReference>
<dbReference type="InterPro" id="IPR054582">
    <property type="entry name" value="DmmA-like_N"/>
</dbReference>
<evidence type="ECO:0000259" key="10">
    <source>
        <dbReference type="PROSITE" id="PS51384"/>
    </source>
</evidence>
<dbReference type="OrthoDB" id="502624at2"/>
<feature type="domain" description="FAD-binding FR-type" evidence="10">
    <location>
        <begin position="26"/>
        <end position="127"/>
    </location>
</feature>
<dbReference type="InterPro" id="IPR017927">
    <property type="entry name" value="FAD-bd_FR_type"/>
</dbReference>
<evidence type="ECO:0000256" key="5">
    <source>
        <dbReference type="ARBA" id="ARBA00023002"/>
    </source>
</evidence>
<accession>D0L980</accession>
<keyword evidence="12" id="KW-1185">Reference proteome</keyword>
<dbReference type="HOGENOM" id="CLU_003827_17_0_11"/>
<evidence type="ECO:0000256" key="3">
    <source>
        <dbReference type="ARBA" id="ARBA00022714"/>
    </source>
</evidence>
<dbReference type="Pfam" id="PF22290">
    <property type="entry name" value="DmmA-like_N"/>
    <property type="match status" value="1"/>
</dbReference>
<dbReference type="Pfam" id="PF00111">
    <property type="entry name" value="Fer2"/>
    <property type="match status" value="1"/>
</dbReference>
<dbReference type="PROSITE" id="PS51384">
    <property type="entry name" value="FAD_FR"/>
    <property type="match status" value="1"/>
</dbReference>
<dbReference type="Proteomes" id="UP000001219">
    <property type="component" value="Chromosome"/>
</dbReference>
<dbReference type="PRINTS" id="PR00409">
    <property type="entry name" value="PHDIOXRDTASE"/>
</dbReference>
<evidence type="ECO:0000256" key="8">
    <source>
        <dbReference type="SAM" id="MobiDB-lite"/>
    </source>
</evidence>
<dbReference type="InterPro" id="IPR012675">
    <property type="entry name" value="Beta-grasp_dom_sf"/>
</dbReference>
<feature type="region of interest" description="Disordered" evidence="8">
    <location>
        <begin position="1"/>
        <end position="24"/>
    </location>
</feature>
<dbReference type="Gene3D" id="2.40.30.10">
    <property type="entry name" value="Translation factors"/>
    <property type="match status" value="1"/>
</dbReference>
<dbReference type="eggNOG" id="COG1018">
    <property type="taxonomic scope" value="Bacteria"/>
</dbReference>
<dbReference type="SUPFAM" id="SSF63380">
    <property type="entry name" value="Riboflavin synthase domain-like"/>
    <property type="match status" value="1"/>
</dbReference>
<dbReference type="AlphaFoldDB" id="D0L980"/>
<dbReference type="PROSITE" id="PS51085">
    <property type="entry name" value="2FE2S_FER_2"/>
    <property type="match status" value="1"/>
</dbReference>
<dbReference type="SUPFAM" id="SSF52343">
    <property type="entry name" value="Ferredoxin reductase-like, C-terminal NADP-linked domain"/>
    <property type="match status" value="1"/>
</dbReference>
<name>D0L980_GORB4</name>
<feature type="domain" description="2Fe-2S ferredoxin-type" evidence="9">
    <location>
        <begin position="252"/>
        <end position="337"/>
    </location>
</feature>
<keyword evidence="3" id="KW-0001">2Fe-2S</keyword>
<evidence type="ECO:0000256" key="7">
    <source>
        <dbReference type="ARBA" id="ARBA00023014"/>
    </source>
</evidence>
<dbReference type="EMBL" id="CP001802">
    <property type="protein sequence ID" value="ACY23925.1"/>
    <property type="molecule type" value="Genomic_DNA"/>
</dbReference>
<evidence type="ECO:0000256" key="6">
    <source>
        <dbReference type="ARBA" id="ARBA00023004"/>
    </source>
</evidence>